<dbReference type="InterPro" id="IPR052909">
    <property type="entry name" value="Transposase_6_like"/>
</dbReference>
<dbReference type="InterPro" id="IPR025161">
    <property type="entry name" value="IS402-like_dom"/>
</dbReference>
<dbReference type="GO" id="GO:0003677">
    <property type="term" value="F:DNA binding"/>
    <property type="evidence" value="ECO:0007669"/>
    <property type="project" value="InterPro"/>
</dbReference>
<organism evidence="3">
    <name type="scientific">Paracoccus aminophilus JCM 7686</name>
    <dbReference type="NCBI Taxonomy" id="1367847"/>
    <lineage>
        <taxon>Bacteria</taxon>
        <taxon>Pseudomonadati</taxon>
        <taxon>Pseudomonadota</taxon>
        <taxon>Alphaproteobacteria</taxon>
        <taxon>Rhodobacterales</taxon>
        <taxon>Paracoccaceae</taxon>
        <taxon>Paracoccus</taxon>
    </lineage>
</organism>
<dbReference type="GO" id="GO:0006313">
    <property type="term" value="P:DNA transposition"/>
    <property type="evidence" value="ECO:0007669"/>
    <property type="project" value="InterPro"/>
</dbReference>
<dbReference type="InterPro" id="IPR002559">
    <property type="entry name" value="Transposase_11"/>
</dbReference>
<reference evidence="3" key="2">
    <citation type="journal article" date="2010" name="Appl. Environ. Microbiol.">
        <title>Plasmid pAMI2 of Paracoccus aminophilus JCM 7686 carries N,N-dimethylformamide degradation-related genes whose expression is activated by a LuxR family regulator.</title>
        <authorList>
            <person name="Dziewit L."/>
            <person name="Dmowski M."/>
            <person name="Baj J."/>
            <person name="Bartosik D."/>
        </authorList>
    </citation>
    <scope>NUCLEOTIDE SEQUENCE</scope>
    <source>
        <strain evidence="3">JCM 7686</strain>
        <plasmid evidence="3">pAMI2</plasmid>
    </source>
</reference>
<dbReference type="GO" id="GO:0004803">
    <property type="term" value="F:transposase activity"/>
    <property type="evidence" value="ECO:0007669"/>
    <property type="project" value="InterPro"/>
</dbReference>
<keyword evidence="3" id="KW-0614">Plasmid</keyword>
<dbReference type="PANTHER" id="PTHR46637">
    <property type="entry name" value="TIS1421-TRANSPOSASE PROTEIN A"/>
    <property type="match status" value="1"/>
</dbReference>
<evidence type="ECO:0000259" key="2">
    <source>
        <dbReference type="Pfam" id="PF13340"/>
    </source>
</evidence>
<accession>C9DQ24</accession>
<proteinExistence type="predicted"/>
<reference evidence="3" key="1">
    <citation type="journal article" date="2007" name="J. Bacteriol.">
        <title>The SXT conjugative element and linear prophage N15 encode toxin-antitoxin-stabilizing systems homologous to the tad-ata module of the Paracoccus aminophilus plasmid pAMI2.</title>
        <authorList>
            <person name="Dziewit L."/>
            <person name="Jazurek M."/>
            <person name="Drewniak L."/>
            <person name="Baj J."/>
            <person name="Bartosik D."/>
        </authorList>
    </citation>
    <scope>NUCLEOTIDE SEQUENCE</scope>
    <source>
        <strain evidence="3">JCM 7686</strain>
        <plasmid evidence="3">pAMI2</plasmid>
    </source>
</reference>
<name>C9DQ24_PARAH</name>
<dbReference type="AlphaFoldDB" id="C9DQ24"/>
<evidence type="ECO:0000313" key="3">
    <source>
        <dbReference type="EMBL" id="ACV81787.1"/>
    </source>
</evidence>
<dbReference type="EMBL" id="GQ410978">
    <property type="protein sequence ID" value="ACV81787.1"/>
    <property type="molecule type" value="Genomic_DNA"/>
</dbReference>
<dbReference type="Pfam" id="PF01609">
    <property type="entry name" value="DDE_Tnp_1"/>
    <property type="match status" value="1"/>
</dbReference>
<dbReference type="SUPFAM" id="SSF53098">
    <property type="entry name" value="Ribonuclease H-like"/>
    <property type="match status" value="1"/>
</dbReference>
<dbReference type="NCBIfam" id="NF033580">
    <property type="entry name" value="transpos_IS5_3"/>
    <property type="match status" value="1"/>
</dbReference>
<geneLocation type="plasmid" evidence="3">
    <name>pAMI2</name>
</geneLocation>
<dbReference type="InterPro" id="IPR012337">
    <property type="entry name" value="RNaseH-like_sf"/>
</dbReference>
<sequence>MMSNLYWLTDDQMERLRPFFPKSHGRPRVDDRRVLSGIIFINRNGLRWCDAPPEYGPPKTLYNRWVRWSRMGVFARMMVGLASGGGEEKVVMIDATYLKAHRTASSLRVKKGGADDKRGRLIGRTKGGLNTKLHAVTDAIGRPIRFFMTAGQVSDYIGAAALLDCLPDADWLIADRGYDADWLRDALKDKGIKPCIPGRKSRGKPIKHDKRRYKRRNRIEIMFGRLKDWRRVATRYDRCPKVFLAAVTLAATVIFWL</sequence>
<protein>
    <submittedName>
        <fullName evidence="3">Putative IS5 family transposase</fullName>
    </submittedName>
</protein>
<feature type="domain" description="Insertion element IS402-like" evidence="2">
    <location>
        <begin position="8"/>
        <end position="78"/>
    </location>
</feature>
<feature type="domain" description="Transposase IS4-like" evidence="1">
    <location>
        <begin position="87"/>
        <end position="252"/>
    </location>
</feature>
<evidence type="ECO:0000259" key="1">
    <source>
        <dbReference type="Pfam" id="PF01609"/>
    </source>
</evidence>
<dbReference type="PANTHER" id="PTHR46637:SF1">
    <property type="entry name" value="BLL5188 PROTEIN"/>
    <property type="match status" value="1"/>
</dbReference>
<dbReference type="Pfam" id="PF13340">
    <property type="entry name" value="DUF4096"/>
    <property type="match status" value="1"/>
</dbReference>